<dbReference type="SUPFAM" id="SSF55729">
    <property type="entry name" value="Acyl-CoA N-acyltransferases (Nat)"/>
    <property type="match status" value="1"/>
</dbReference>
<dbReference type="InterPro" id="IPR052523">
    <property type="entry name" value="Trichothecene_AcTrans"/>
</dbReference>
<protein>
    <recommendedName>
        <fullName evidence="1">N-acetyltransferase domain-containing protein</fullName>
    </recommendedName>
</protein>
<dbReference type="STRING" id="5627.A0A1C7MJP8"/>
<dbReference type="PANTHER" id="PTHR42791:SF1">
    <property type="entry name" value="N-ACETYLTRANSFERASE DOMAIN-CONTAINING PROTEIN"/>
    <property type="match status" value="1"/>
</dbReference>
<gene>
    <name evidence="2" type="ORF">A0H81_03778</name>
</gene>
<dbReference type="AlphaFoldDB" id="A0A1C7MJP8"/>
<dbReference type="EMBL" id="LUGG01000003">
    <property type="protein sequence ID" value="OBZ77092.1"/>
    <property type="molecule type" value="Genomic_DNA"/>
</dbReference>
<dbReference type="PANTHER" id="PTHR42791">
    <property type="entry name" value="GNAT FAMILY ACETYLTRANSFERASE"/>
    <property type="match status" value="1"/>
</dbReference>
<evidence type="ECO:0000313" key="3">
    <source>
        <dbReference type="Proteomes" id="UP000092993"/>
    </source>
</evidence>
<dbReference type="InterPro" id="IPR016181">
    <property type="entry name" value="Acyl_CoA_acyltransferase"/>
</dbReference>
<keyword evidence="3" id="KW-1185">Reference proteome</keyword>
<name>A0A1C7MJP8_GRIFR</name>
<accession>A0A1C7MJP8</accession>
<organism evidence="2 3">
    <name type="scientific">Grifola frondosa</name>
    <name type="common">Maitake</name>
    <name type="synonym">Polyporus frondosus</name>
    <dbReference type="NCBI Taxonomy" id="5627"/>
    <lineage>
        <taxon>Eukaryota</taxon>
        <taxon>Fungi</taxon>
        <taxon>Dikarya</taxon>
        <taxon>Basidiomycota</taxon>
        <taxon>Agaricomycotina</taxon>
        <taxon>Agaricomycetes</taxon>
        <taxon>Polyporales</taxon>
        <taxon>Grifolaceae</taxon>
        <taxon>Grifola</taxon>
    </lineage>
</organism>
<dbReference type="Pfam" id="PF13508">
    <property type="entry name" value="Acetyltransf_7"/>
    <property type="match status" value="1"/>
</dbReference>
<dbReference type="InterPro" id="IPR000182">
    <property type="entry name" value="GNAT_dom"/>
</dbReference>
<sequence length="176" mass="19595">MSISPIILKMFRMPVARFFANGDRRLVYLSHTAVLYVDTTPSLLMEVKQIATSKGSPDIIDKIVDYIVRFLRLFAADEQKKRQQEFSMKVSALVRSALGDRVAEMVEIRSLATSPAKQGCGYGSALVNTVTARADAEGRATWLITSDAYKFYETVGFSVVAMVREANGERQQSKKS</sequence>
<dbReference type="Proteomes" id="UP000092993">
    <property type="component" value="Unassembled WGS sequence"/>
</dbReference>
<dbReference type="GO" id="GO:0016747">
    <property type="term" value="F:acyltransferase activity, transferring groups other than amino-acyl groups"/>
    <property type="evidence" value="ECO:0007669"/>
    <property type="project" value="InterPro"/>
</dbReference>
<dbReference type="OrthoDB" id="2744543at2759"/>
<dbReference type="Gene3D" id="3.40.630.30">
    <property type="match status" value="1"/>
</dbReference>
<dbReference type="CDD" id="cd04301">
    <property type="entry name" value="NAT_SF"/>
    <property type="match status" value="1"/>
</dbReference>
<evidence type="ECO:0000259" key="1">
    <source>
        <dbReference type="PROSITE" id="PS51186"/>
    </source>
</evidence>
<feature type="domain" description="N-acetyltransferase" evidence="1">
    <location>
        <begin position="34"/>
        <end position="176"/>
    </location>
</feature>
<evidence type="ECO:0000313" key="2">
    <source>
        <dbReference type="EMBL" id="OBZ77092.1"/>
    </source>
</evidence>
<reference evidence="2 3" key="1">
    <citation type="submission" date="2016-03" db="EMBL/GenBank/DDBJ databases">
        <title>Whole genome sequencing of Grifola frondosa 9006-11.</title>
        <authorList>
            <person name="Min B."/>
            <person name="Park H."/>
            <person name="Kim J.-G."/>
            <person name="Cho H."/>
            <person name="Oh Y.-L."/>
            <person name="Kong W.-S."/>
            <person name="Choi I.-G."/>
        </authorList>
    </citation>
    <scope>NUCLEOTIDE SEQUENCE [LARGE SCALE GENOMIC DNA]</scope>
    <source>
        <strain evidence="2 3">9006-11</strain>
    </source>
</reference>
<dbReference type="PROSITE" id="PS51186">
    <property type="entry name" value="GNAT"/>
    <property type="match status" value="1"/>
</dbReference>
<comment type="caution">
    <text evidence="2">The sequence shown here is derived from an EMBL/GenBank/DDBJ whole genome shotgun (WGS) entry which is preliminary data.</text>
</comment>
<proteinExistence type="predicted"/>